<keyword evidence="3" id="KW-1185">Reference proteome</keyword>
<sequence>MVRFKTGKTETPVGNDFSLALYFIKDAAISFFSESGTFLENKENVTASSFRYHKCLLKVKKPALATPVRISRAFSGIPKASDHLQKHLQHFGHSTKP</sequence>
<comment type="caution">
    <text evidence="2">The sequence shown here is derived from an EMBL/GenBank/DDBJ whole genome shotgun (WGS) entry which is preliminary data.</text>
</comment>
<reference evidence="2 3" key="1">
    <citation type="journal article" date="2019" name="Sci. Rep.">
        <title>Orb-weaving spider Araneus ventricosus genome elucidates the spidroin gene catalogue.</title>
        <authorList>
            <person name="Kono N."/>
            <person name="Nakamura H."/>
            <person name="Ohtoshi R."/>
            <person name="Moran D.A.P."/>
            <person name="Shinohara A."/>
            <person name="Yoshida Y."/>
            <person name="Fujiwara M."/>
            <person name="Mori M."/>
            <person name="Tomita M."/>
            <person name="Arakawa K."/>
        </authorList>
    </citation>
    <scope>NUCLEOTIDE SEQUENCE [LARGE SCALE GENOMIC DNA]</scope>
</reference>
<dbReference type="EMBL" id="BGPR01156124">
    <property type="protein sequence ID" value="GBL77829.1"/>
    <property type="molecule type" value="Genomic_DNA"/>
</dbReference>
<name>A0A4Y2AES9_ARAVE</name>
<dbReference type="Proteomes" id="UP000499080">
    <property type="component" value="Unassembled WGS sequence"/>
</dbReference>
<dbReference type="EMBL" id="BGPR01156099">
    <property type="protein sequence ID" value="GBL77726.1"/>
    <property type="molecule type" value="Genomic_DNA"/>
</dbReference>
<dbReference type="AlphaFoldDB" id="A0A4Y2AES9"/>
<protein>
    <submittedName>
        <fullName evidence="2">Uncharacterized protein</fullName>
    </submittedName>
</protein>
<organism evidence="2 3">
    <name type="scientific">Araneus ventricosus</name>
    <name type="common">Orbweaver spider</name>
    <name type="synonym">Epeira ventricosa</name>
    <dbReference type="NCBI Taxonomy" id="182803"/>
    <lineage>
        <taxon>Eukaryota</taxon>
        <taxon>Metazoa</taxon>
        <taxon>Ecdysozoa</taxon>
        <taxon>Arthropoda</taxon>
        <taxon>Chelicerata</taxon>
        <taxon>Arachnida</taxon>
        <taxon>Araneae</taxon>
        <taxon>Araneomorphae</taxon>
        <taxon>Entelegynae</taxon>
        <taxon>Araneoidea</taxon>
        <taxon>Araneidae</taxon>
        <taxon>Araneus</taxon>
    </lineage>
</organism>
<evidence type="ECO:0000313" key="2">
    <source>
        <dbReference type="EMBL" id="GBL77829.1"/>
    </source>
</evidence>
<evidence type="ECO:0000313" key="1">
    <source>
        <dbReference type="EMBL" id="GBL77726.1"/>
    </source>
</evidence>
<proteinExistence type="predicted"/>
<evidence type="ECO:0000313" key="3">
    <source>
        <dbReference type="Proteomes" id="UP000499080"/>
    </source>
</evidence>
<accession>A0A4Y2AES9</accession>
<gene>
    <name evidence="2" type="ORF">AVEN_201072_1</name>
    <name evidence="1" type="ORF">AVEN_43473_1</name>
</gene>